<keyword evidence="3" id="KW-0456">Lyase</keyword>
<gene>
    <name evidence="5" type="ORF">IAC96_10580</name>
</gene>
<evidence type="ECO:0000256" key="1">
    <source>
        <dbReference type="ARBA" id="ARBA00022793"/>
    </source>
</evidence>
<evidence type="ECO:0000256" key="3">
    <source>
        <dbReference type="ARBA" id="ARBA00023239"/>
    </source>
</evidence>
<evidence type="ECO:0000256" key="4">
    <source>
        <dbReference type="ARBA" id="ARBA00023317"/>
    </source>
</evidence>
<evidence type="ECO:0000256" key="2">
    <source>
        <dbReference type="ARBA" id="ARBA00023145"/>
    </source>
</evidence>
<proteinExistence type="predicted"/>
<protein>
    <submittedName>
        <fullName evidence="5">Phosphatidylserine decarboxylase</fullName>
    </submittedName>
</protein>
<dbReference type="AlphaFoldDB" id="A0A9D1JDQ5"/>
<dbReference type="Pfam" id="PF02666">
    <property type="entry name" value="PS_Dcarbxylase"/>
    <property type="match status" value="1"/>
</dbReference>
<keyword evidence="2" id="KW-0865">Zymogen</keyword>
<dbReference type="GO" id="GO:0008654">
    <property type="term" value="P:phospholipid biosynthetic process"/>
    <property type="evidence" value="ECO:0007669"/>
    <property type="project" value="InterPro"/>
</dbReference>
<dbReference type="EMBL" id="DVHN01000137">
    <property type="protein sequence ID" value="HIR89387.1"/>
    <property type="molecule type" value="Genomic_DNA"/>
</dbReference>
<dbReference type="Proteomes" id="UP000824201">
    <property type="component" value="Unassembled WGS sequence"/>
</dbReference>
<dbReference type="PANTHER" id="PTHR10067">
    <property type="entry name" value="PHOSPHATIDYLSERINE DECARBOXYLASE"/>
    <property type="match status" value="1"/>
</dbReference>
<dbReference type="PANTHER" id="PTHR10067:SF17">
    <property type="entry name" value="PHOSPHATIDYLSERINE DECARBOXYLASE PROENZYME 2"/>
    <property type="match status" value="1"/>
</dbReference>
<evidence type="ECO:0000313" key="5">
    <source>
        <dbReference type="EMBL" id="HIR89387.1"/>
    </source>
</evidence>
<dbReference type="InterPro" id="IPR003817">
    <property type="entry name" value="PS_Dcarbxylase"/>
</dbReference>
<name>A0A9D1JDQ5_9FIRM</name>
<accession>A0A9D1JDQ5</accession>
<dbReference type="GO" id="GO:0004609">
    <property type="term" value="F:phosphatidylserine decarboxylase activity"/>
    <property type="evidence" value="ECO:0007669"/>
    <property type="project" value="InterPro"/>
</dbReference>
<organism evidence="5 6">
    <name type="scientific">Candidatus Fimimorpha faecalis</name>
    <dbReference type="NCBI Taxonomy" id="2840824"/>
    <lineage>
        <taxon>Bacteria</taxon>
        <taxon>Bacillati</taxon>
        <taxon>Bacillota</taxon>
        <taxon>Clostridia</taxon>
        <taxon>Eubacteriales</taxon>
        <taxon>Candidatus Fimimorpha</taxon>
    </lineage>
</organism>
<sequence length="287" mass="33193">MKYRDQKGNYYEEESSQDRLLKWMYSHSIGRFLLKGLVNPVVSKIGGVLLNTKLSTGLISPFIKKNHICMSEYEKKRYHSYNDFFVRKIRPEMRPICPEKNCFISPSDGKLSVYKISDNLTFQVKYTWYNLRSLVRNSKLAAFYAGGTCVIIRLTVDDYHRYCYVDHGWKGKNHKIPGVLHTVNPVANDFMPIFKENAREYTTISTENFGKVTQIEVGALLVGKIRNHHENKLVKKGEEKGYFEFGGSTIILLLEKEKVEIFPELVQWTEEGCETIVHMGETIGKAK</sequence>
<comment type="caution">
    <text evidence="5">The sequence shown here is derived from an EMBL/GenBank/DDBJ whole genome shotgun (WGS) entry which is preliminary data.</text>
</comment>
<evidence type="ECO:0000313" key="6">
    <source>
        <dbReference type="Proteomes" id="UP000824201"/>
    </source>
</evidence>
<reference evidence="5" key="2">
    <citation type="journal article" date="2021" name="PeerJ">
        <title>Extensive microbial diversity within the chicken gut microbiome revealed by metagenomics and culture.</title>
        <authorList>
            <person name="Gilroy R."/>
            <person name="Ravi A."/>
            <person name="Getino M."/>
            <person name="Pursley I."/>
            <person name="Horton D.L."/>
            <person name="Alikhan N.F."/>
            <person name="Baker D."/>
            <person name="Gharbi K."/>
            <person name="Hall N."/>
            <person name="Watson M."/>
            <person name="Adriaenssens E.M."/>
            <person name="Foster-Nyarko E."/>
            <person name="Jarju S."/>
            <person name="Secka A."/>
            <person name="Antonio M."/>
            <person name="Oren A."/>
            <person name="Chaudhuri R.R."/>
            <person name="La Ragione R."/>
            <person name="Hildebrand F."/>
            <person name="Pallen M.J."/>
        </authorList>
    </citation>
    <scope>NUCLEOTIDE SEQUENCE</scope>
    <source>
        <strain evidence="5">ChiW13-3771</strain>
    </source>
</reference>
<keyword evidence="4" id="KW-0670">Pyruvate</keyword>
<reference evidence="5" key="1">
    <citation type="submission" date="2020-10" db="EMBL/GenBank/DDBJ databases">
        <authorList>
            <person name="Gilroy R."/>
        </authorList>
    </citation>
    <scope>NUCLEOTIDE SEQUENCE</scope>
    <source>
        <strain evidence="5">ChiW13-3771</strain>
    </source>
</reference>
<keyword evidence="1" id="KW-0210">Decarboxylase</keyword>